<keyword evidence="11 15" id="KW-0408">Iron</keyword>
<evidence type="ECO:0000256" key="2">
    <source>
        <dbReference type="ARBA" id="ARBA00004174"/>
    </source>
</evidence>
<evidence type="ECO:0000256" key="16">
    <source>
        <dbReference type="RuleBase" id="RU000461"/>
    </source>
</evidence>
<dbReference type="GO" id="GO:0005789">
    <property type="term" value="C:endoplasmic reticulum membrane"/>
    <property type="evidence" value="ECO:0007669"/>
    <property type="project" value="UniProtKB-SubCell"/>
</dbReference>
<dbReference type="EC" id="1.14.14.1" evidence="5"/>
<comment type="catalytic activity">
    <reaction evidence="14">
        <text>an organic molecule + reduced [NADPH--hemoprotein reductase] + O2 = an alcohol + oxidized [NADPH--hemoprotein reductase] + H2O + H(+)</text>
        <dbReference type="Rhea" id="RHEA:17149"/>
        <dbReference type="Rhea" id="RHEA-COMP:11964"/>
        <dbReference type="Rhea" id="RHEA-COMP:11965"/>
        <dbReference type="ChEBI" id="CHEBI:15377"/>
        <dbReference type="ChEBI" id="CHEBI:15378"/>
        <dbReference type="ChEBI" id="CHEBI:15379"/>
        <dbReference type="ChEBI" id="CHEBI:30879"/>
        <dbReference type="ChEBI" id="CHEBI:57618"/>
        <dbReference type="ChEBI" id="CHEBI:58210"/>
        <dbReference type="ChEBI" id="CHEBI:142491"/>
        <dbReference type="EC" id="1.14.14.1"/>
    </reaction>
</comment>
<keyword evidence="13 17" id="KW-0472">Membrane</keyword>
<evidence type="ECO:0000256" key="6">
    <source>
        <dbReference type="ARBA" id="ARBA00022617"/>
    </source>
</evidence>
<evidence type="ECO:0000256" key="3">
    <source>
        <dbReference type="ARBA" id="ARBA00004406"/>
    </source>
</evidence>
<comment type="cofactor">
    <cofactor evidence="1 15">
        <name>heme</name>
        <dbReference type="ChEBI" id="CHEBI:30413"/>
    </cofactor>
</comment>
<dbReference type="CDD" id="cd11056">
    <property type="entry name" value="CYP6-like"/>
    <property type="match status" value="1"/>
</dbReference>
<dbReference type="PRINTS" id="PR00385">
    <property type="entry name" value="P450"/>
</dbReference>
<evidence type="ECO:0000256" key="11">
    <source>
        <dbReference type="ARBA" id="ARBA00023004"/>
    </source>
</evidence>
<feature type="transmembrane region" description="Helical" evidence="17">
    <location>
        <begin position="12"/>
        <end position="28"/>
    </location>
</feature>
<gene>
    <name evidence="18" type="ORF">PIBRA_LOCUS968</name>
</gene>
<dbReference type="PANTHER" id="PTHR24292:SF54">
    <property type="entry name" value="CYP9F3-RELATED"/>
    <property type="match status" value="1"/>
</dbReference>
<dbReference type="InterPro" id="IPR017972">
    <property type="entry name" value="Cyt_P450_CS"/>
</dbReference>
<dbReference type="FunFam" id="1.10.630.10:FF:000042">
    <property type="entry name" value="Cytochrome P450"/>
    <property type="match status" value="1"/>
</dbReference>
<name>A0A9P0SW50_PIEBR</name>
<evidence type="ECO:0000256" key="10">
    <source>
        <dbReference type="ARBA" id="ARBA00023002"/>
    </source>
</evidence>
<feature type="binding site" description="axial binding residue" evidence="15">
    <location>
        <position position="483"/>
    </location>
    <ligand>
        <name>heme</name>
        <dbReference type="ChEBI" id="CHEBI:30413"/>
    </ligand>
    <ligandPart>
        <name>Fe</name>
        <dbReference type="ChEBI" id="CHEBI:18248"/>
    </ligandPart>
</feature>
<keyword evidence="9" id="KW-0492">Microsome</keyword>
<evidence type="ECO:0000256" key="13">
    <source>
        <dbReference type="ARBA" id="ARBA00023136"/>
    </source>
</evidence>
<protein>
    <recommendedName>
        <fullName evidence="5">unspecific monooxygenase</fullName>
        <ecNumber evidence="5">1.14.14.1</ecNumber>
    </recommendedName>
</protein>
<evidence type="ECO:0000256" key="7">
    <source>
        <dbReference type="ARBA" id="ARBA00022723"/>
    </source>
</evidence>
<comment type="subcellular location">
    <subcellularLocation>
        <location evidence="3">Endoplasmic reticulum membrane</location>
        <topology evidence="3">Peripheral membrane protein</topology>
    </subcellularLocation>
    <subcellularLocation>
        <location evidence="2">Microsome membrane</location>
        <topology evidence="2">Peripheral membrane protein</topology>
    </subcellularLocation>
</comment>
<keyword evidence="12 16" id="KW-0503">Monooxygenase</keyword>
<evidence type="ECO:0000256" key="17">
    <source>
        <dbReference type="SAM" id="Phobius"/>
    </source>
</evidence>
<dbReference type="Proteomes" id="UP001152562">
    <property type="component" value="Unassembled WGS sequence"/>
</dbReference>
<evidence type="ECO:0000313" key="18">
    <source>
        <dbReference type="EMBL" id="CAH3909218.1"/>
    </source>
</evidence>
<dbReference type="Gene3D" id="1.10.630.10">
    <property type="entry name" value="Cytochrome P450"/>
    <property type="match status" value="1"/>
</dbReference>
<dbReference type="GO" id="GO:0016712">
    <property type="term" value="F:oxidoreductase activity, acting on paired donors, with incorporation or reduction of molecular oxygen, reduced flavin or flavoprotein as one donor, and incorporation of one atom of oxygen"/>
    <property type="evidence" value="ECO:0007669"/>
    <property type="project" value="UniProtKB-EC"/>
</dbReference>
<evidence type="ECO:0000256" key="14">
    <source>
        <dbReference type="ARBA" id="ARBA00047827"/>
    </source>
</evidence>
<dbReference type="PANTHER" id="PTHR24292">
    <property type="entry name" value="CYTOCHROME P450"/>
    <property type="match status" value="1"/>
</dbReference>
<dbReference type="GO" id="GO:0005506">
    <property type="term" value="F:iron ion binding"/>
    <property type="evidence" value="ECO:0007669"/>
    <property type="project" value="InterPro"/>
</dbReference>
<dbReference type="InterPro" id="IPR002401">
    <property type="entry name" value="Cyt_P450_E_grp-I"/>
</dbReference>
<dbReference type="SUPFAM" id="SSF48264">
    <property type="entry name" value="Cytochrome P450"/>
    <property type="match status" value="1"/>
</dbReference>
<dbReference type="InterPro" id="IPR050476">
    <property type="entry name" value="Insect_CytP450_Detox"/>
</dbReference>
<comment type="similarity">
    <text evidence="4 16">Belongs to the cytochrome P450 family.</text>
</comment>
<evidence type="ECO:0000256" key="4">
    <source>
        <dbReference type="ARBA" id="ARBA00010617"/>
    </source>
</evidence>
<keyword evidence="17" id="KW-0812">Transmembrane</keyword>
<comment type="caution">
    <text evidence="18">The sequence shown here is derived from an EMBL/GenBank/DDBJ whole genome shotgun (WGS) entry which is preliminary data.</text>
</comment>
<evidence type="ECO:0000256" key="1">
    <source>
        <dbReference type="ARBA" id="ARBA00001971"/>
    </source>
</evidence>
<evidence type="ECO:0000256" key="15">
    <source>
        <dbReference type="PIRSR" id="PIRSR602401-1"/>
    </source>
</evidence>
<evidence type="ECO:0000256" key="9">
    <source>
        <dbReference type="ARBA" id="ARBA00022848"/>
    </source>
</evidence>
<dbReference type="InterPro" id="IPR001128">
    <property type="entry name" value="Cyt_P450"/>
</dbReference>
<dbReference type="EMBL" id="CALOZG010000001">
    <property type="protein sequence ID" value="CAH3909218.1"/>
    <property type="molecule type" value="Genomic_DNA"/>
</dbReference>
<reference evidence="18" key="1">
    <citation type="submission" date="2022-05" db="EMBL/GenBank/DDBJ databases">
        <authorList>
            <person name="Okamura Y."/>
        </authorList>
    </citation>
    <scope>NUCLEOTIDE SEQUENCE</scope>
</reference>
<keyword evidence="6 15" id="KW-0349">Heme</keyword>
<sequence>MCLCCVKYDAMLFLIWTAVLCGILYIYLRQVYSRFSKHGVKYMKPLPIIGNMAPTLLRKCHFVEDLENNYQKFPEERFVGRFEFMVPTVLVRDLDLMKKVTIKDFEYFMDHRGFADEAVEPIFARNLFTLKGDEWKDMRSTLSPAFTSSKIRVMVPFMEEVGNQMMAVLKKKIEANGGQAIEVDVKDLTTRYSNDVIATCAFGLKVDSYVEENNKFYEMGKVAASFKLRQMLMFMAYSAFPALVKKLKLTLFTKETTNFFITLVKDTMHSREVNHIIRPDMIHLLMEAKKGRLNHDAKDSVGDAGFATVEESDVGKTTVKREWTDNDLIAQAVLFFIAGFETISVAMCFTLHELALHPEVQDKLAKEIREHIKNGGKIDFNSIQNLRYMDMVVSEVLRLWPPAIATDRICNKDYNLGKPNKNSTEDFIIRKGEVLFLPIWSIHRDPNYFPNPEKFDPERFSDENKDKINPIAYLPFGVGPRNCIGSRFALCELKMLIFQIIQHMEVSPSPKSCIPAKLSLESFNLRLEGGHWLNFNIRE</sequence>
<organism evidence="18 19">
    <name type="scientific">Pieris brassicae</name>
    <name type="common">White butterfly</name>
    <name type="synonym">Large white butterfly</name>
    <dbReference type="NCBI Taxonomy" id="7116"/>
    <lineage>
        <taxon>Eukaryota</taxon>
        <taxon>Metazoa</taxon>
        <taxon>Ecdysozoa</taxon>
        <taxon>Arthropoda</taxon>
        <taxon>Hexapoda</taxon>
        <taxon>Insecta</taxon>
        <taxon>Pterygota</taxon>
        <taxon>Neoptera</taxon>
        <taxon>Endopterygota</taxon>
        <taxon>Lepidoptera</taxon>
        <taxon>Glossata</taxon>
        <taxon>Ditrysia</taxon>
        <taxon>Papilionoidea</taxon>
        <taxon>Pieridae</taxon>
        <taxon>Pierinae</taxon>
        <taxon>Pieris</taxon>
    </lineage>
</organism>
<keyword evidence="7 15" id="KW-0479">Metal-binding</keyword>
<keyword evidence="19" id="KW-1185">Reference proteome</keyword>
<evidence type="ECO:0000256" key="12">
    <source>
        <dbReference type="ARBA" id="ARBA00023033"/>
    </source>
</evidence>
<evidence type="ECO:0000313" key="19">
    <source>
        <dbReference type="Proteomes" id="UP001152562"/>
    </source>
</evidence>
<evidence type="ECO:0000256" key="8">
    <source>
        <dbReference type="ARBA" id="ARBA00022824"/>
    </source>
</evidence>
<evidence type="ECO:0000256" key="5">
    <source>
        <dbReference type="ARBA" id="ARBA00012109"/>
    </source>
</evidence>
<keyword evidence="17" id="KW-1133">Transmembrane helix</keyword>
<dbReference type="PRINTS" id="PR00463">
    <property type="entry name" value="EP450I"/>
</dbReference>
<dbReference type="Pfam" id="PF00067">
    <property type="entry name" value="p450"/>
    <property type="match status" value="1"/>
</dbReference>
<keyword evidence="8" id="KW-0256">Endoplasmic reticulum</keyword>
<dbReference type="InterPro" id="IPR036396">
    <property type="entry name" value="Cyt_P450_sf"/>
</dbReference>
<accession>A0A9P0SW50</accession>
<dbReference type="PROSITE" id="PS00086">
    <property type="entry name" value="CYTOCHROME_P450"/>
    <property type="match status" value="1"/>
</dbReference>
<proteinExistence type="inferred from homology"/>
<keyword evidence="10 16" id="KW-0560">Oxidoreductase</keyword>
<dbReference type="AlphaFoldDB" id="A0A9P0SW50"/>
<dbReference type="GO" id="GO:0020037">
    <property type="term" value="F:heme binding"/>
    <property type="evidence" value="ECO:0007669"/>
    <property type="project" value="InterPro"/>
</dbReference>